<name>A0ABQ5C8N5_9ASTR</name>
<dbReference type="SUPFAM" id="SSF52283">
    <property type="entry name" value="Formate/glycerate dehydrogenase catalytic domain-like"/>
    <property type="match status" value="1"/>
</dbReference>
<organism evidence="4 5">
    <name type="scientific">Tanacetum coccineum</name>
    <dbReference type="NCBI Taxonomy" id="301880"/>
    <lineage>
        <taxon>Eukaryota</taxon>
        <taxon>Viridiplantae</taxon>
        <taxon>Streptophyta</taxon>
        <taxon>Embryophyta</taxon>
        <taxon>Tracheophyta</taxon>
        <taxon>Spermatophyta</taxon>
        <taxon>Magnoliopsida</taxon>
        <taxon>eudicotyledons</taxon>
        <taxon>Gunneridae</taxon>
        <taxon>Pentapetalae</taxon>
        <taxon>asterids</taxon>
        <taxon>campanulids</taxon>
        <taxon>Asterales</taxon>
        <taxon>Asteraceae</taxon>
        <taxon>Asteroideae</taxon>
        <taxon>Anthemideae</taxon>
        <taxon>Anthemidinae</taxon>
        <taxon>Tanacetum</taxon>
    </lineage>
</organism>
<keyword evidence="2" id="KW-1133">Transmembrane helix</keyword>
<dbReference type="EMBL" id="BQNB010014055">
    <property type="protein sequence ID" value="GJT23440.1"/>
    <property type="molecule type" value="Genomic_DNA"/>
</dbReference>
<feature type="transmembrane region" description="Helical" evidence="2">
    <location>
        <begin position="136"/>
        <end position="160"/>
    </location>
</feature>
<dbReference type="PROSITE" id="PS50102">
    <property type="entry name" value="RRM"/>
    <property type="match status" value="1"/>
</dbReference>
<dbReference type="InterPro" id="IPR042172">
    <property type="entry name" value="Adenosylhomocyst_ase-like_sf"/>
</dbReference>
<dbReference type="Proteomes" id="UP001151760">
    <property type="component" value="Unassembled WGS sequence"/>
</dbReference>
<dbReference type="InterPro" id="IPR012337">
    <property type="entry name" value="RNaseH-like_sf"/>
</dbReference>
<dbReference type="Gene3D" id="3.40.50.1480">
    <property type="entry name" value="Adenosylhomocysteinase-like"/>
    <property type="match status" value="1"/>
</dbReference>
<feature type="transmembrane region" description="Helical" evidence="2">
    <location>
        <begin position="197"/>
        <end position="221"/>
    </location>
</feature>
<dbReference type="InterPro" id="IPR012677">
    <property type="entry name" value="Nucleotide-bd_a/b_plait_sf"/>
</dbReference>
<gene>
    <name evidence="4" type="ORF">Tco_0893377</name>
</gene>
<dbReference type="SUPFAM" id="SSF53098">
    <property type="entry name" value="Ribonuclease H-like"/>
    <property type="match status" value="1"/>
</dbReference>
<evidence type="ECO:0000313" key="4">
    <source>
        <dbReference type="EMBL" id="GJT23440.1"/>
    </source>
</evidence>
<protein>
    <submittedName>
        <fullName evidence="4">Zinc finger MYM-type protein 1-like protein</fullName>
    </submittedName>
</protein>
<feature type="non-terminal residue" evidence="4">
    <location>
        <position position="1"/>
    </location>
</feature>
<reference evidence="4" key="1">
    <citation type="journal article" date="2022" name="Int. J. Mol. Sci.">
        <title>Draft Genome of Tanacetum Coccineum: Genomic Comparison of Closely Related Tanacetum-Family Plants.</title>
        <authorList>
            <person name="Yamashiro T."/>
            <person name="Shiraishi A."/>
            <person name="Nakayama K."/>
            <person name="Satake H."/>
        </authorList>
    </citation>
    <scope>NUCLEOTIDE SEQUENCE</scope>
</reference>
<dbReference type="InterPro" id="IPR035979">
    <property type="entry name" value="RBD_domain_sf"/>
</dbReference>
<dbReference type="PANTHER" id="PTHR45749:SF35">
    <property type="entry name" value="AC-LIKE TRANSPOSASE-RELATED"/>
    <property type="match status" value="1"/>
</dbReference>
<reference evidence="4" key="2">
    <citation type="submission" date="2022-01" db="EMBL/GenBank/DDBJ databases">
        <authorList>
            <person name="Yamashiro T."/>
            <person name="Shiraishi A."/>
            <person name="Satake H."/>
            <person name="Nakayama K."/>
        </authorList>
    </citation>
    <scope>NUCLEOTIDE SEQUENCE</scope>
</reference>
<dbReference type="PANTHER" id="PTHR45749">
    <property type="match status" value="1"/>
</dbReference>
<dbReference type="SUPFAM" id="SSF54928">
    <property type="entry name" value="RNA-binding domain, RBD"/>
    <property type="match status" value="1"/>
</dbReference>
<keyword evidence="1" id="KW-0694">RNA-binding</keyword>
<keyword evidence="5" id="KW-1185">Reference proteome</keyword>
<evidence type="ECO:0000313" key="5">
    <source>
        <dbReference type="Proteomes" id="UP001151760"/>
    </source>
</evidence>
<dbReference type="Pfam" id="PF05699">
    <property type="entry name" value="Dimer_Tnp_hAT"/>
    <property type="match status" value="1"/>
</dbReference>
<dbReference type="Gene3D" id="3.30.70.330">
    <property type="match status" value="1"/>
</dbReference>
<comment type="caution">
    <text evidence="4">The sequence shown here is derived from an EMBL/GenBank/DDBJ whole genome shotgun (WGS) entry which is preliminary data.</text>
</comment>
<evidence type="ECO:0000256" key="2">
    <source>
        <dbReference type="SAM" id="Phobius"/>
    </source>
</evidence>
<keyword evidence="2" id="KW-0812">Transmembrane</keyword>
<evidence type="ECO:0000259" key="3">
    <source>
        <dbReference type="PROSITE" id="PS50102"/>
    </source>
</evidence>
<feature type="domain" description="RRM" evidence="3">
    <location>
        <begin position="276"/>
        <end position="370"/>
    </location>
</feature>
<dbReference type="InterPro" id="IPR000504">
    <property type="entry name" value="RRM_dom"/>
</dbReference>
<proteinExistence type="predicted"/>
<dbReference type="Pfam" id="PF05221">
    <property type="entry name" value="AdoHcyase"/>
    <property type="match status" value="1"/>
</dbReference>
<accession>A0ABQ5C8N5</accession>
<dbReference type="InterPro" id="IPR008906">
    <property type="entry name" value="HATC_C_dom"/>
</dbReference>
<evidence type="ECO:0000256" key="1">
    <source>
        <dbReference type="PROSITE-ProRule" id="PRU00176"/>
    </source>
</evidence>
<sequence length="854" mass="96239">HENARGYATTTAAPTGGRGYAGNLPLCNRFFLEDLPGLPPPRQVEFQIELVPGAAPVARAPYRLPLRRCKNYPINYKNLQIKLLQHGMDQDQTFVPDSLLQRGMDQDQTFVPDSVRYGAISAERVVKRDQYTLTDFAYISIPVYLYFLFLLNSTTFIRLLPRGMDQDQTFVPDSVRYGAISAERVVKRDRYTLTDSAYISIPVYLYFLFLFNSTTFIRIYARPKLNDYAEFQIVLSIIKEGLSVDPLKYHKMEILVGVSEETTTEVKRLYQMQANGTLLFSAINVNDSITKSKVSTFPAKFPIVKLGFKTFSAHYTSVKSAKVVTDRLTRHTKGYDFVMFGDESEKIRAITKMNGILCSTRSMRIGPAANKKSVGTQPYAKVVSAKVIHTSKLVVKHAIAVRHLQACYSTLIPNVEPGFRLNWNVGDNNVDGDEFAGDAINTNLGSGGVGDVNVNKDVINDTNVETTCDHVDESDVEYLIQDVGMGLFDVTNEEMKSLDLDIDDVRGQGYDNRSNMKGKHQGVQKKFLDINPRAFYTPCGCHSLNLILCDMANTCGKAIDFLGVIQCIYTIFANSYKRWQILKDNVKGLTLKSLSITRWKSLVESVKAIRFHISEIREALLQVAENDINSRIKSESKSLATKELGDFELVVAIFIWFEMLSMVNLVSKKLQSDDMLIDVAIKEVERLIYLFVEFRNTCYAKAIDTAKEIQQSFDDTTLKSHCSYLEDSFKNNGKSDIDANDLYVELRLLNNILPRGNLGHDDILNFVNQNACLPNAIITYRILLTIPVIVASAERSFSKLKLLKSYLWSTMTQERLNGLALIAIDSDLLVSIDYEDVTDDFASKNARGIALFKK</sequence>
<keyword evidence="2" id="KW-0472">Membrane</keyword>
<dbReference type="InterPro" id="IPR000043">
    <property type="entry name" value="Adenosylhomocysteinase-like"/>
</dbReference>